<evidence type="ECO:0000313" key="2">
    <source>
        <dbReference type="Proteomes" id="UP001231362"/>
    </source>
</evidence>
<dbReference type="Proteomes" id="UP001231362">
    <property type="component" value="Unassembled WGS sequence"/>
</dbReference>
<proteinExistence type="predicted"/>
<protein>
    <submittedName>
        <fullName evidence="1">Uncharacterized protein</fullName>
    </submittedName>
</protein>
<comment type="caution">
    <text evidence="1">The sequence shown here is derived from an EMBL/GenBank/DDBJ whole genome shotgun (WGS) entry which is preliminary data.</text>
</comment>
<evidence type="ECO:0000313" key="1">
    <source>
        <dbReference type="EMBL" id="MDQ0154977.1"/>
    </source>
</evidence>
<dbReference type="EMBL" id="JAUSTU010000004">
    <property type="protein sequence ID" value="MDQ0154977.1"/>
    <property type="molecule type" value="Genomic_DNA"/>
</dbReference>
<reference evidence="1 2" key="1">
    <citation type="submission" date="2023-07" db="EMBL/GenBank/DDBJ databases">
        <title>Genomic Encyclopedia of Type Strains, Phase IV (KMG-IV): sequencing the most valuable type-strain genomes for metagenomic binning, comparative biology and taxonomic classification.</title>
        <authorList>
            <person name="Goeker M."/>
        </authorList>
    </citation>
    <scope>NUCLEOTIDE SEQUENCE [LARGE SCALE GENOMIC DNA]</scope>
    <source>
        <strain evidence="1 2">DSM 23948</strain>
    </source>
</reference>
<dbReference type="RefSeq" id="WP_307149553.1">
    <property type="nucleotide sequence ID" value="NZ_JAUSTU010000004.1"/>
</dbReference>
<keyword evidence="2" id="KW-1185">Reference proteome</keyword>
<gene>
    <name evidence="1" type="ORF">J2S07_001281</name>
</gene>
<name>A0ABT9V1Z6_9BACL</name>
<accession>A0ABT9V1Z6</accession>
<organism evidence="1 2">
    <name type="scientific">Anoxybacillus andreesenii</name>
    <dbReference type="NCBI Taxonomy" id="1325932"/>
    <lineage>
        <taxon>Bacteria</taxon>
        <taxon>Bacillati</taxon>
        <taxon>Bacillota</taxon>
        <taxon>Bacilli</taxon>
        <taxon>Bacillales</taxon>
        <taxon>Anoxybacillaceae</taxon>
        <taxon>Anoxybacillus</taxon>
    </lineage>
</organism>
<sequence length="219" mass="24514">MKNEIEARYEKAVEQAREAIEELRLAALAKGYEDAKRDLQAVAPVGKFTPITAQEHRDEIVEMAKRDVAELSTTWRPGCHSLNYGPSAFDPASEKVNFDVNAEKRTVVCYITYHSPFYEKTRTSFRGIAKCALTDCFNVHIGKAIALRRALGLEVPSEYLNAPQPTEVRVGDVVRGKTSLEIAKADRVDGRGWAYGKYETGRSLYAPKEGLDIIDDSRE</sequence>